<gene>
    <name evidence="1" type="ORF">HOP53_21050</name>
</gene>
<comment type="caution">
    <text evidence="1">The sequence shown here is derived from an EMBL/GenBank/DDBJ whole genome shotgun (WGS) entry which is preliminary data.</text>
</comment>
<dbReference type="EMBL" id="JABFTX010000006">
    <property type="protein sequence ID" value="MCE8005326.1"/>
    <property type="molecule type" value="Genomic_DNA"/>
</dbReference>
<keyword evidence="2" id="KW-1185">Reference proteome</keyword>
<name>A0ABS9A908_9GAMM</name>
<reference evidence="1 2" key="1">
    <citation type="journal article" date="2021" name="Front. Microbiol.">
        <title>Aerobic Denitrification and Heterotrophic Sulfur Oxidation in the Genus Halomonas Revealed by Six Novel Species Characterizations and Genome-Based Analysis.</title>
        <authorList>
            <person name="Wang L."/>
            <person name="Shao Z."/>
        </authorList>
    </citation>
    <scope>NUCLEOTIDE SEQUENCE [LARGE SCALE GENOMIC DNA]</scope>
    <source>
        <strain evidence="1 2">MCCC 1A11081</strain>
    </source>
</reference>
<dbReference type="Proteomes" id="UP001320168">
    <property type="component" value="Unassembled WGS sequence"/>
</dbReference>
<evidence type="ECO:0000313" key="2">
    <source>
        <dbReference type="Proteomes" id="UP001320168"/>
    </source>
</evidence>
<organism evidence="1 2">
    <name type="scientific">Billgrantia ethanolica</name>
    <dbReference type="NCBI Taxonomy" id="2733486"/>
    <lineage>
        <taxon>Bacteria</taxon>
        <taxon>Pseudomonadati</taxon>
        <taxon>Pseudomonadota</taxon>
        <taxon>Gammaproteobacteria</taxon>
        <taxon>Oceanospirillales</taxon>
        <taxon>Halomonadaceae</taxon>
        <taxon>Billgrantia</taxon>
    </lineage>
</organism>
<evidence type="ECO:0000313" key="1">
    <source>
        <dbReference type="EMBL" id="MCE8005326.1"/>
    </source>
</evidence>
<sequence length="269" mass="30655">MKTVTLNAPSTVYFHWAESDDRLRHDFLLIVDGWEVALSYAVVWLDDEALGKAIELEQLAPGDSTGWYVLDDCGDVCQELEPLEECGPLGRLVCQEISDKLHALSEIGEPPSKPLQEIYLEGELFQGLRRFRAEDSCHGVLINPVLPDAFDDTPNDDRLQGDIENWWGRPFIITHTLDMRLESYESYLSRARRGGWTPDMSAEEWADNQARVRQRWFERFPSGTAYTVRCLDGGAWDRSTWWGDADNLDAALEIAKTGPRWKHQGGLLK</sequence>
<proteinExistence type="predicted"/>
<dbReference type="RefSeq" id="WP_234271828.1">
    <property type="nucleotide sequence ID" value="NZ_JABFTX010000006.1"/>
</dbReference>
<protein>
    <submittedName>
        <fullName evidence="1">Uncharacterized protein</fullName>
    </submittedName>
</protein>
<accession>A0ABS9A908</accession>